<dbReference type="GO" id="GO:0005655">
    <property type="term" value="C:nucleolar ribonuclease P complex"/>
    <property type="evidence" value="ECO:0007669"/>
    <property type="project" value="EnsemblFungi"/>
</dbReference>
<comment type="similarity">
    <text evidence="4">Belongs to the eukaryotic/archaeal RNase P protein component 4 family.</text>
</comment>
<dbReference type="OrthoDB" id="128536at2759"/>
<dbReference type="AlphaFoldDB" id="A0A1G4ITJ2"/>
<gene>
    <name evidence="6" type="ORF">LADA_0B05644G</name>
</gene>
<dbReference type="Gene3D" id="6.20.50.20">
    <property type="match status" value="1"/>
</dbReference>
<dbReference type="STRING" id="1266660.A0A1G4ITJ2"/>
<evidence type="ECO:0000313" key="6">
    <source>
        <dbReference type="EMBL" id="SCU80200.1"/>
    </source>
</evidence>
<organism evidence="6 7">
    <name type="scientific">Lachancea dasiensis</name>
    <dbReference type="NCBI Taxonomy" id="1072105"/>
    <lineage>
        <taxon>Eukaryota</taxon>
        <taxon>Fungi</taxon>
        <taxon>Dikarya</taxon>
        <taxon>Ascomycota</taxon>
        <taxon>Saccharomycotina</taxon>
        <taxon>Saccharomycetes</taxon>
        <taxon>Saccharomycetales</taxon>
        <taxon>Saccharomycetaceae</taxon>
        <taxon>Lachancea</taxon>
    </lineage>
</organism>
<feature type="compositionally biased region" description="Basic and acidic residues" evidence="5">
    <location>
        <begin position="1"/>
        <end position="11"/>
    </location>
</feature>
<accession>A0A1G4ITJ2</accession>
<dbReference type="PANTHER" id="PTHR14742:SF0">
    <property type="entry name" value="RIBONUCLEASE P PROTEIN SUBUNIT P21"/>
    <property type="match status" value="1"/>
</dbReference>
<sequence length="155" mass="17757">MAKLNKKDKSQGKGPNVNEHGVILVPPPKSVPNKEHMQRLNYLFQLSTFHTMANDQDQNRSLSRMYIRNLDLIQKKTKSALTPSFKRQICKSCHRVLIPTKTMTQQIINESKQKTARNDVLVLSCECGVRKRFPVGLNPGYQPHVERVGPIYMSK</sequence>
<evidence type="ECO:0000313" key="7">
    <source>
        <dbReference type="Proteomes" id="UP000190274"/>
    </source>
</evidence>
<keyword evidence="2" id="KW-0479">Metal-binding</keyword>
<dbReference type="GO" id="GO:0004526">
    <property type="term" value="F:ribonuclease P activity"/>
    <property type="evidence" value="ECO:0007669"/>
    <property type="project" value="EnsemblFungi"/>
</dbReference>
<evidence type="ECO:0000256" key="3">
    <source>
        <dbReference type="ARBA" id="ARBA00022833"/>
    </source>
</evidence>
<dbReference type="EMBL" id="LT598456">
    <property type="protein sequence ID" value="SCU80200.1"/>
    <property type="molecule type" value="Genomic_DNA"/>
</dbReference>
<keyword evidence="3" id="KW-0862">Zinc</keyword>
<protein>
    <submittedName>
        <fullName evidence="6">LADA_0B05644g1_1</fullName>
    </submittedName>
</protein>
<reference evidence="7" key="1">
    <citation type="submission" date="2016-03" db="EMBL/GenBank/DDBJ databases">
        <authorList>
            <person name="Devillers H."/>
        </authorList>
    </citation>
    <scope>NUCLEOTIDE SEQUENCE [LARGE SCALE GENOMIC DNA]</scope>
</reference>
<evidence type="ECO:0000256" key="1">
    <source>
        <dbReference type="ARBA" id="ARBA00022694"/>
    </source>
</evidence>
<evidence type="ECO:0000256" key="5">
    <source>
        <dbReference type="SAM" id="MobiDB-lite"/>
    </source>
</evidence>
<dbReference type="Proteomes" id="UP000190274">
    <property type="component" value="Chromosome B"/>
</dbReference>
<dbReference type="GO" id="GO:0046872">
    <property type="term" value="F:metal ion binding"/>
    <property type="evidence" value="ECO:0007669"/>
    <property type="project" value="UniProtKB-KW"/>
</dbReference>
<dbReference type="GO" id="GO:0034965">
    <property type="term" value="P:intronic box C/D snoRNA processing"/>
    <property type="evidence" value="ECO:0007669"/>
    <property type="project" value="EnsemblFungi"/>
</dbReference>
<evidence type="ECO:0000256" key="4">
    <source>
        <dbReference type="ARBA" id="ARBA00038402"/>
    </source>
</evidence>
<feature type="region of interest" description="Disordered" evidence="5">
    <location>
        <begin position="1"/>
        <end position="31"/>
    </location>
</feature>
<keyword evidence="1" id="KW-0819">tRNA processing</keyword>
<keyword evidence="7" id="KW-1185">Reference proteome</keyword>
<dbReference type="PANTHER" id="PTHR14742">
    <property type="entry name" value="RIBONUCLEASE P SUBUNIT P21"/>
    <property type="match status" value="1"/>
</dbReference>
<name>A0A1G4ITJ2_9SACH</name>
<dbReference type="GO" id="GO:0001682">
    <property type="term" value="P:tRNA 5'-leader removal"/>
    <property type="evidence" value="ECO:0007669"/>
    <property type="project" value="EnsemblFungi"/>
</dbReference>
<dbReference type="Pfam" id="PF04032">
    <property type="entry name" value="Rpr2"/>
    <property type="match status" value="1"/>
</dbReference>
<evidence type="ECO:0000256" key="2">
    <source>
        <dbReference type="ARBA" id="ARBA00022723"/>
    </source>
</evidence>
<dbReference type="InterPro" id="IPR007175">
    <property type="entry name" value="Rpr2/Snm1/Rpp21"/>
</dbReference>
<proteinExistence type="inferred from homology"/>